<evidence type="ECO:0000259" key="1">
    <source>
        <dbReference type="PROSITE" id="PS50280"/>
    </source>
</evidence>
<dbReference type="SMART" id="SM00317">
    <property type="entry name" value="SET"/>
    <property type="match status" value="1"/>
</dbReference>
<keyword evidence="3" id="KW-1185">Reference proteome</keyword>
<organism evidence="2 3">
    <name type="scientific">Favolaschia claudopus</name>
    <dbReference type="NCBI Taxonomy" id="2862362"/>
    <lineage>
        <taxon>Eukaryota</taxon>
        <taxon>Fungi</taxon>
        <taxon>Dikarya</taxon>
        <taxon>Basidiomycota</taxon>
        <taxon>Agaricomycotina</taxon>
        <taxon>Agaricomycetes</taxon>
        <taxon>Agaricomycetidae</taxon>
        <taxon>Agaricales</taxon>
        <taxon>Marasmiineae</taxon>
        <taxon>Mycenaceae</taxon>
        <taxon>Favolaschia</taxon>
    </lineage>
</organism>
<dbReference type="InterPro" id="IPR001214">
    <property type="entry name" value="SET_dom"/>
</dbReference>
<feature type="domain" description="SET" evidence="1">
    <location>
        <begin position="156"/>
        <end position="267"/>
    </location>
</feature>
<dbReference type="EMBL" id="JAWWNJ010000007">
    <property type="protein sequence ID" value="KAK7052363.1"/>
    <property type="molecule type" value="Genomic_DNA"/>
</dbReference>
<name>A0AAW0DL41_9AGAR</name>
<dbReference type="Pfam" id="PF00856">
    <property type="entry name" value="SET"/>
    <property type="match status" value="1"/>
</dbReference>
<dbReference type="PROSITE" id="PS50280">
    <property type="entry name" value="SET"/>
    <property type="match status" value="1"/>
</dbReference>
<evidence type="ECO:0000313" key="3">
    <source>
        <dbReference type="Proteomes" id="UP001362999"/>
    </source>
</evidence>
<dbReference type="Gene3D" id="2.170.270.10">
    <property type="entry name" value="SET domain"/>
    <property type="match status" value="1"/>
</dbReference>
<evidence type="ECO:0000313" key="2">
    <source>
        <dbReference type="EMBL" id="KAK7052363.1"/>
    </source>
</evidence>
<comment type="caution">
    <text evidence="2">The sequence shown here is derived from an EMBL/GenBank/DDBJ whole genome shotgun (WGS) entry which is preliminary data.</text>
</comment>
<dbReference type="Proteomes" id="UP001362999">
    <property type="component" value="Unassembled WGS sequence"/>
</dbReference>
<proteinExistence type="predicted"/>
<sequence>MQRSEAEFTGALLVAPGTISHPHDSTICFDWAAFLSEDSRLIQWAVRADDAIVVSLYGPHREHLPPQPINQRRSVSLLSPAPWGLSDQDSWQLRGDFDKAHSCLFIPGQTFDELYTEVQRFVGAHEEWCARAIGQGPNFFKAFCWSFGAFSVLNAPWSRIRISVPRLSNSRQLGLRAEVDIPRDTYLYEALGMLSEDPRTDTNTSGLSTMPGQDRVDRVLYGPIRLANHDCNPNVFFEFLFEDNPHAVILRTYRDIRAGEQLLVSYGPTWYHSSCPCAPCNPHVKPATRVVTNKVADAAVKRAAKRRKNQAARKRKQNGNKIAHKEVLGFAVVNVLHQM</sequence>
<gene>
    <name evidence="2" type="ORF">R3P38DRAFT_2859948</name>
</gene>
<accession>A0AAW0DL41</accession>
<dbReference type="SUPFAM" id="SSF82199">
    <property type="entry name" value="SET domain"/>
    <property type="match status" value="1"/>
</dbReference>
<dbReference type="InterPro" id="IPR046341">
    <property type="entry name" value="SET_dom_sf"/>
</dbReference>
<protein>
    <recommendedName>
        <fullName evidence="1">SET domain-containing protein</fullName>
    </recommendedName>
</protein>
<dbReference type="AlphaFoldDB" id="A0AAW0DL41"/>
<reference evidence="2 3" key="1">
    <citation type="journal article" date="2024" name="J Genomics">
        <title>Draft genome sequencing and assembly of Favolaschia claudopus CIRM-BRFM 2984 isolated from oak limbs.</title>
        <authorList>
            <person name="Navarro D."/>
            <person name="Drula E."/>
            <person name="Chaduli D."/>
            <person name="Cazenave R."/>
            <person name="Ahrendt S."/>
            <person name="Wang J."/>
            <person name="Lipzen A."/>
            <person name="Daum C."/>
            <person name="Barry K."/>
            <person name="Grigoriev I.V."/>
            <person name="Favel A."/>
            <person name="Rosso M.N."/>
            <person name="Martin F."/>
        </authorList>
    </citation>
    <scope>NUCLEOTIDE SEQUENCE [LARGE SCALE GENOMIC DNA]</scope>
    <source>
        <strain evidence="2 3">CIRM-BRFM 2984</strain>
    </source>
</reference>